<feature type="region of interest" description="Disordered" evidence="1">
    <location>
        <begin position="167"/>
        <end position="216"/>
    </location>
</feature>
<dbReference type="InterPro" id="IPR025762">
    <property type="entry name" value="DFDF"/>
</dbReference>
<dbReference type="GO" id="GO:0031087">
    <property type="term" value="P:deadenylation-independent decapping of nuclear-transcribed mRNA"/>
    <property type="evidence" value="ECO:0007669"/>
    <property type="project" value="InterPro"/>
</dbReference>
<dbReference type="PANTHER" id="PTHR13612">
    <property type="entry name" value="ENHANCER OF MRNA-DECAPPING PROTEIN 3"/>
    <property type="match status" value="1"/>
</dbReference>
<dbReference type="SMART" id="SM01199">
    <property type="entry name" value="FDF"/>
    <property type="match status" value="1"/>
</dbReference>
<dbReference type="InParanoid" id="A0A7R8YSG1"/>
<dbReference type="EMBL" id="LR899010">
    <property type="protein sequence ID" value="CAD7082515.1"/>
    <property type="molecule type" value="Genomic_DNA"/>
</dbReference>
<keyword evidence="4" id="KW-1185">Reference proteome</keyword>
<organism evidence="3 4">
    <name type="scientific">Hermetia illucens</name>
    <name type="common">Black soldier fly</name>
    <dbReference type="NCBI Taxonomy" id="343691"/>
    <lineage>
        <taxon>Eukaryota</taxon>
        <taxon>Metazoa</taxon>
        <taxon>Ecdysozoa</taxon>
        <taxon>Arthropoda</taxon>
        <taxon>Hexapoda</taxon>
        <taxon>Insecta</taxon>
        <taxon>Pterygota</taxon>
        <taxon>Neoptera</taxon>
        <taxon>Endopterygota</taxon>
        <taxon>Diptera</taxon>
        <taxon>Brachycera</taxon>
        <taxon>Stratiomyomorpha</taxon>
        <taxon>Stratiomyidae</taxon>
        <taxon>Hermetiinae</taxon>
        <taxon>Hermetia</taxon>
    </lineage>
</organism>
<dbReference type="InterPro" id="IPR036652">
    <property type="entry name" value="YjeF_N_dom_sf"/>
</dbReference>
<dbReference type="InterPro" id="IPR025609">
    <property type="entry name" value="Lsm14-like_N"/>
</dbReference>
<dbReference type="PROSITE" id="PS51512">
    <property type="entry name" value="DFDF"/>
    <property type="match status" value="1"/>
</dbReference>
<dbReference type="PANTHER" id="PTHR13612:SF0">
    <property type="entry name" value="ENHANCER OF MRNA-DECAPPING PROTEIN 3"/>
    <property type="match status" value="1"/>
</dbReference>
<evidence type="ECO:0000259" key="2">
    <source>
        <dbReference type="PROSITE" id="PS51512"/>
    </source>
</evidence>
<sequence>MEEASWVGKAVSIHCTEHLGVFQGTIKDLSSDQLTIVRAFRNGVPLKKQDAEVTLRIGDIMKIDLIPYHNAQNNVGTSLINNPTPVKQPNFGAASSAPSTSRESALTYKMSNMKMNGVQRRSPTADNKNANGKQMHMSKSPSNVNVAKFFGMLPSTVESKLVQAAPYQQDNGRSSSKPIDIVNSARSAPTNTPFRQQDRKKSRRNNKNHTFGTPVDDPIMGEDFDFEGNLKLFDKQAVYDAIEAGQKPDLVRQTLPSQQKYRHDENVIATTPMQYRQIESGYQSTHEFVTDEGLIIPAIPYLQRSQIQLLAERNGLTSERQCDMLARGTSDLAILLLGGARRLNPNNEHQWPRIVIICDKKSDNAKACEVAAATGRQLASHGLKVILYIKEEDIDQNCIELKLFKATGNRIVSSLNELPSSDLVILSLTSDVLPTLVKKWIIENRSSVLAIDPRPNGIPDVQIKCSILPILPLNNTSSSCGKLYLCNLGIPDKFFQDSGITYKSPFGHKFVIPIHMKD</sequence>
<accession>A0A7R8YSG1</accession>
<name>A0A7R8YSG1_HERIL</name>
<feature type="domain" description="DFDF" evidence="2">
    <location>
        <begin position="212"/>
        <end position="248"/>
    </location>
</feature>
<protein>
    <recommendedName>
        <fullName evidence="2">DFDF domain-containing protein</fullName>
    </recommendedName>
</protein>
<dbReference type="OrthoDB" id="10030313at2759"/>
<dbReference type="FunFam" id="3.40.50.10260:FF:000009">
    <property type="entry name" value="AGAP003131-PA"/>
    <property type="match status" value="1"/>
</dbReference>
<dbReference type="SMART" id="SM01271">
    <property type="entry name" value="LSM14"/>
    <property type="match status" value="1"/>
</dbReference>
<evidence type="ECO:0000313" key="3">
    <source>
        <dbReference type="EMBL" id="CAD7082515.1"/>
    </source>
</evidence>
<dbReference type="GO" id="GO:0000932">
    <property type="term" value="C:P-body"/>
    <property type="evidence" value="ECO:0007669"/>
    <property type="project" value="TreeGrafter"/>
</dbReference>
<dbReference type="CDD" id="cd01737">
    <property type="entry name" value="LSm16_N"/>
    <property type="match status" value="1"/>
</dbReference>
<proteinExistence type="predicted"/>
<dbReference type="InterPro" id="IPR019050">
    <property type="entry name" value="FDF_dom"/>
</dbReference>
<reference evidence="3 4" key="1">
    <citation type="submission" date="2020-11" db="EMBL/GenBank/DDBJ databases">
        <authorList>
            <person name="Wallbank WR R."/>
            <person name="Pardo Diaz C."/>
            <person name="Kozak K."/>
            <person name="Martin S."/>
            <person name="Jiggins C."/>
            <person name="Moest M."/>
            <person name="Warren A I."/>
            <person name="Generalovic N T."/>
            <person name="Byers J.R.P. K."/>
            <person name="Montejo-Kovacevich G."/>
            <person name="Yen C E."/>
        </authorList>
    </citation>
    <scope>NUCLEOTIDE SEQUENCE [LARGE SCALE GENOMIC DNA]</scope>
</reference>
<evidence type="ECO:0000256" key="1">
    <source>
        <dbReference type="SAM" id="MobiDB-lite"/>
    </source>
</evidence>
<dbReference type="Pfam" id="PF09532">
    <property type="entry name" value="FDF"/>
    <property type="match status" value="1"/>
</dbReference>
<dbReference type="GO" id="GO:0003729">
    <property type="term" value="F:mRNA binding"/>
    <property type="evidence" value="ECO:0007669"/>
    <property type="project" value="InterPro"/>
</dbReference>
<feature type="compositionally biased region" description="Polar residues" evidence="1">
    <location>
        <begin position="167"/>
        <end position="177"/>
    </location>
</feature>
<dbReference type="FunCoup" id="A0A7R8YSG1">
    <property type="interactions" value="1318"/>
</dbReference>
<dbReference type="AlphaFoldDB" id="A0A7R8YSG1"/>
<evidence type="ECO:0000313" key="4">
    <source>
        <dbReference type="Proteomes" id="UP000594454"/>
    </source>
</evidence>
<dbReference type="Proteomes" id="UP000594454">
    <property type="component" value="Chromosome 2"/>
</dbReference>
<dbReference type="Gene3D" id="2.30.30.100">
    <property type="match status" value="1"/>
</dbReference>
<feature type="compositionally biased region" description="Basic residues" evidence="1">
    <location>
        <begin position="198"/>
        <end position="207"/>
    </location>
</feature>
<dbReference type="InterPro" id="IPR034107">
    <property type="entry name" value="Lsm16_N"/>
</dbReference>
<dbReference type="SUPFAM" id="SSF64153">
    <property type="entry name" value="YjeF N-terminal domain-like"/>
    <property type="match status" value="1"/>
</dbReference>
<dbReference type="Gene3D" id="3.40.50.10260">
    <property type="entry name" value="YjeF N-terminal domain"/>
    <property type="match status" value="1"/>
</dbReference>
<gene>
    <name evidence="3" type="ORF">HERILL_LOCUS5546</name>
</gene>
<dbReference type="GO" id="GO:0033962">
    <property type="term" value="P:P-body assembly"/>
    <property type="evidence" value="ECO:0007669"/>
    <property type="project" value="TreeGrafter"/>
</dbReference>
<feature type="compositionally biased region" description="Polar residues" evidence="1">
    <location>
        <begin position="184"/>
        <end position="195"/>
    </location>
</feature>
<feature type="region of interest" description="Disordered" evidence="1">
    <location>
        <begin position="114"/>
        <end position="141"/>
    </location>
</feature>